<evidence type="ECO:0000313" key="2">
    <source>
        <dbReference type="EMBL" id="SDT57896.1"/>
    </source>
</evidence>
<reference evidence="3" key="1">
    <citation type="submission" date="2016-10" db="EMBL/GenBank/DDBJ databases">
        <authorList>
            <person name="Varghese N."/>
            <person name="Submissions S."/>
        </authorList>
    </citation>
    <scope>NUCLEOTIDE SEQUENCE [LARGE SCALE GENOMIC DNA]</scope>
    <source>
        <strain evidence="3">GAS369</strain>
    </source>
</reference>
<dbReference type="RefSeq" id="WP_174556585.1">
    <property type="nucleotide sequence ID" value="NZ_LT629750.1"/>
</dbReference>
<accession>A0A1H2BJE9</accession>
<gene>
    <name evidence="2" type="ORF">SAMN05444158_7204</name>
</gene>
<keyword evidence="3" id="KW-1185">Reference proteome</keyword>
<dbReference type="AlphaFoldDB" id="A0A1H2BJE9"/>
<sequence length="107" mass="11490">MQMGMMAKPIDLPNGRSGKTQTAALAHFNDMLGRATTPPSRRRSDQVSSTFPGDENVGEMYSTRGFWVHSPDGTDTDLRLTRSAGEAADLPGTAERSLAAELSSFSI</sequence>
<protein>
    <submittedName>
        <fullName evidence="2">Uncharacterized protein</fullName>
    </submittedName>
</protein>
<dbReference type="Proteomes" id="UP000243904">
    <property type="component" value="Chromosome I"/>
</dbReference>
<dbReference type="EMBL" id="LT629750">
    <property type="protein sequence ID" value="SDT57896.1"/>
    <property type="molecule type" value="Genomic_DNA"/>
</dbReference>
<name>A0A1H2BJE9_9BRAD</name>
<feature type="region of interest" description="Disordered" evidence="1">
    <location>
        <begin position="30"/>
        <end position="57"/>
    </location>
</feature>
<organism evidence="2 3">
    <name type="scientific">Bradyrhizobium canariense</name>
    <dbReference type="NCBI Taxonomy" id="255045"/>
    <lineage>
        <taxon>Bacteria</taxon>
        <taxon>Pseudomonadati</taxon>
        <taxon>Pseudomonadota</taxon>
        <taxon>Alphaproteobacteria</taxon>
        <taxon>Hyphomicrobiales</taxon>
        <taxon>Nitrobacteraceae</taxon>
        <taxon>Bradyrhizobium</taxon>
    </lineage>
</organism>
<proteinExistence type="predicted"/>
<evidence type="ECO:0000256" key="1">
    <source>
        <dbReference type="SAM" id="MobiDB-lite"/>
    </source>
</evidence>
<evidence type="ECO:0000313" key="3">
    <source>
        <dbReference type="Proteomes" id="UP000243904"/>
    </source>
</evidence>